<feature type="region of interest" description="Disordered" evidence="2">
    <location>
        <begin position="1"/>
        <end position="40"/>
    </location>
</feature>
<dbReference type="GO" id="GO:0005737">
    <property type="term" value="C:cytoplasm"/>
    <property type="evidence" value="ECO:0007669"/>
    <property type="project" value="TreeGrafter"/>
</dbReference>
<dbReference type="InterPro" id="IPR022158">
    <property type="entry name" value="Inositol_phosphatase"/>
</dbReference>
<dbReference type="GeneTree" id="ENSGT00390000001652"/>
<reference evidence="4" key="2">
    <citation type="submission" date="2025-09" db="UniProtKB">
        <authorList>
            <consortium name="Ensembl"/>
        </authorList>
    </citation>
    <scope>IDENTIFICATION</scope>
</reference>
<dbReference type="InterPro" id="IPR034753">
    <property type="entry name" value="hSac2"/>
</dbReference>
<evidence type="ECO:0000259" key="3">
    <source>
        <dbReference type="PROSITE" id="PS51791"/>
    </source>
</evidence>
<dbReference type="STRING" id="109280.ENSHCOP00000011181"/>
<keyword evidence="5" id="KW-1185">Reference proteome</keyword>
<evidence type="ECO:0000313" key="5">
    <source>
        <dbReference type="Proteomes" id="UP000264820"/>
    </source>
</evidence>
<proteinExistence type="inferred from homology"/>
<evidence type="ECO:0000256" key="2">
    <source>
        <dbReference type="SAM" id="MobiDB-lite"/>
    </source>
</evidence>
<organism evidence="4 5">
    <name type="scientific">Hippocampus comes</name>
    <name type="common">Tiger tail seahorse</name>
    <dbReference type="NCBI Taxonomy" id="109280"/>
    <lineage>
        <taxon>Eukaryota</taxon>
        <taxon>Metazoa</taxon>
        <taxon>Chordata</taxon>
        <taxon>Craniata</taxon>
        <taxon>Vertebrata</taxon>
        <taxon>Euteleostomi</taxon>
        <taxon>Actinopterygii</taxon>
        <taxon>Neopterygii</taxon>
        <taxon>Teleostei</taxon>
        <taxon>Neoteleostei</taxon>
        <taxon>Acanthomorphata</taxon>
        <taxon>Syngnathiaria</taxon>
        <taxon>Syngnathiformes</taxon>
        <taxon>Syngnathoidei</taxon>
        <taxon>Syngnathidae</taxon>
        <taxon>Hippocampus</taxon>
    </lineage>
</organism>
<protein>
    <submittedName>
        <fullName evidence="4">Tumor protein p63 regulated 1</fullName>
    </submittedName>
</protein>
<dbReference type="OMA" id="FIMLNCE"/>
<evidence type="ECO:0000256" key="1">
    <source>
        <dbReference type="ARBA" id="ARBA00009163"/>
    </source>
</evidence>
<reference evidence="4" key="1">
    <citation type="submission" date="2025-08" db="UniProtKB">
        <authorList>
            <consortium name="Ensembl"/>
        </authorList>
    </citation>
    <scope>IDENTIFICATION</scope>
</reference>
<accession>A0A3Q2YD04</accession>
<dbReference type="Proteomes" id="UP000264820">
    <property type="component" value="Unplaced"/>
</dbReference>
<dbReference type="AlphaFoldDB" id="A0A3Q2YD04"/>
<feature type="domain" description="HSac2" evidence="3">
    <location>
        <begin position="73"/>
        <end position="246"/>
    </location>
</feature>
<dbReference type="Ensembl" id="ENSHCOT00000017809.1">
    <property type="protein sequence ID" value="ENSHCOP00000011181.1"/>
    <property type="gene ID" value="ENSHCOG00000013940.1"/>
</dbReference>
<dbReference type="InterPro" id="IPR040242">
    <property type="entry name" value="TPRG1-like"/>
</dbReference>
<dbReference type="PANTHER" id="PTHR31108">
    <property type="entry name" value="TUMOR PROTEIN P63-REGULATED GENE 1-LIKE PROTEIN"/>
    <property type="match status" value="1"/>
</dbReference>
<dbReference type="PANTHER" id="PTHR31108:SF6">
    <property type="entry name" value="TUMOR PROTEIN P63-REGULATED GENE 1 PROTEIN"/>
    <property type="match status" value="1"/>
</dbReference>
<sequence>MSSVGTSMEETTAAAASAPVPAAAAAATEMEKQSSTKAEEPATDCGVSRCQFGDPSGEPPLSVNQFKCKKFFVLRPGTLHQAIKEVKVLVDPQVDGNILGIWLLAEVDHWNNEKERLVVITDTFLLVCKYDFMMFQCEQIQKIPLNMVDRICYGSFTFPPNSVLFREGEGLRIFWDRLREPSFISWWNPFATDLPYMTFTEHPVRKISDAFASICHMENFREQLKEAAQNAHKVKPVPGKANGVLLLNQSICIKAYFGFMSFLGNSNKLGYCVARGNLGF</sequence>
<evidence type="ECO:0000313" key="4">
    <source>
        <dbReference type="Ensembl" id="ENSHCOP00000011181.1"/>
    </source>
</evidence>
<name>A0A3Q2YD04_HIPCM</name>
<feature type="compositionally biased region" description="Low complexity" evidence="2">
    <location>
        <begin position="1"/>
        <end position="28"/>
    </location>
</feature>
<comment type="similarity">
    <text evidence="1">Belongs to the TPRG1 family.</text>
</comment>
<dbReference type="PROSITE" id="PS51791">
    <property type="entry name" value="HSAC2"/>
    <property type="match status" value="1"/>
</dbReference>
<feature type="compositionally biased region" description="Basic and acidic residues" evidence="2">
    <location>
        <begin position="29"/>
        <end position="40"/>
    </location>
</feature>
<dbReference type="Pfam" id="PF12456">
    <property type="entry name" value="hSac2"/>
    <property type="match status" value="1"/>
</dbReference>